<dbReference type="STRING" id="1367849.GCA_000518585_01758"/>
<accession>A0A4D7DL21</accession>
<evidence type="ECO:0000313" key="11">
    <source>
        <dbReference type="Proteomes" id="UP000826513"/>
    </source>
</evidence>
<dbReference type="InterPro" id="IPR002712">
    <property type="entry name" value="CcdB"/>
</dbReference>
<dbReference type="GO" id="GO:0008657">
    <property type="term" value="F:DNA topoisomerase type II (double strand cut, ATP-hydrolyzing) inhibitor activity"/>
    <property type="evidence" value="ECO:0007669"/>
    <property type="project" value="InterPro"/>
</dbReference>
<evidence type="ECO:0000256" key="7">
    <source>
        <dbReference type="ARBA" id="ARBA00033135"/>
    </source>
</evidence>
<dbReference type="EMBL" id="CP072167">
    <property type="protein sequence ID" value="QYA08045.1"/>
    <property type="molecule type" value="Genomic_DNA"/>
</dbReference>
<evidence type="ECO:0000256" key="4">
    <source>
        <dbReference type="ARBA" id="ARBA00023015"/>
    </source>
</evidence>
<dbReference type="KEGG" id="alf:CFBP5473_00500"/>
<evidence type="ECO:0000313" key="8">
    <source>
        <dbReference type="EMBL" id="QCI96534.1"/>
    </source>
</evidence>
<dbReference type="Proteomes" id="UP000298545">
    <property type="component" value="Chromosome circular"/>
</dbReference>
<dbReference type="Pfam" id="PF01845">
    <property type="entry name" value="CcdB"/>
    <property type="match status" value="1"/>
</dbReference>
<dbReference type="EMBL" id="CP039691">
    <property type="protein sequence ID" value="QCI96534.1"/>
    <property type="molecule type" value="Genomic_DNA"/>
</dbReference>
<evidence type="ECO:0000256" key="3">
    <source>
        <dbReference type="ARBA" id="ARBA00022491"/>
    </source>
</evidence>
<keyword evidence="4" id="KW-0805">Transcription regulation</keyword>
<protein>
    <recommendedName>
        <fullName evidence="2">Toxin CcdB</fullName>
    </recommendedName>
    <alternativeName>
        <fullName evidence="7">Cytotoxic protein CcdB</fullName>
    </alternativeName>
    <alternativeName>
        <fullName evidence="6">Protein LetD</fullName>
    </alternativeName>
</protein>
<dbReference type="AlphaFoldDB" id="A0A4D7DL21"/>
<sequence length="98" mass="10898">MTRFDVHRLKSGALVVDLQSSIIDGLETRVVAPLLRLEEFPRPVARLNPVFDLDGIRYVMVTHMLGAISSRDIQATVSNFAVHNDAIIAATDFLFQGF</sequence>
<evidence type="ECO:0000256" key="1">
    <source>
        <dbReference type="ARBA" id="ARBA00005230"/>
    </source>
</evidence>
<evidence type="ECO:0000256" key="6">
    <source>
        <dbReference type="ARBA" id="ARBA00029628"/>
    </source>
</evidence>
<keyword evidence="5" id="KW-0804">Transcription</keyword>
<dbReference type="Gene3D" id="2.30.30.110">
    <property type="match status" value="1"/>
</dbReference>
<reference evidence="9 11" key="2">
    <citation type="submission" date="2021-03" db="EMBL/GenBank/DDBJ databases">
        <title>Rapid diversification of plasmids in a genus of pathogenic and nitrogen fixing bacteria.</title>
        <authorList>
            <person name="Weisberg A.J."/>
            <person name="Miller M."/>
            <person name="Ream W."/>
            <person name="Grunwald N.J."/>
            <person name="Chang J.H."/>
        </authorList>
    </citation>
    <scope>NUCLEOTIDE SEQUENCE [LARGE SCALE GENOMIC DNA]</scope>
    <source>
        <strain evidence="9 11">AF3.44</strain>
    </source>
</reference>
<keyword evidence="11" id="KW-1185">Reference proteome</keyword>
<dbReference type="OrthoDB" id="9813510at2"/>
<evidence type="ECO:0000256" key="5">
    <source>
        <dbReference type="ARBA" id="ARBA00023163"/>
    </source>
</evidence>
<evidence type="ECO:0000256" key="2">
    <source>
        <dbReference type="ARBA" id="ARBA00015075"/>
    </source>
</evidence>
<gene>
    <name evidence="8" type="ORF">CFBP5473_00500</name>
    <name evidence="9" type="ORF">J5285_04885</name>
</gene>
<proteinExistence type="inferred from homology"/>
<dbReference type="Proteomes" id="UP000826513">
    <property type="component" value="Chromosome 1"/>
</dbReference>
<dbReference type="SUPFAM" id="SSF50118">
    <property type="entry name" value="Cell growth inhibitor/plasmid maintenance toxic component"/>
    <property type="match status" value="1"/>
</dbReference>
<evidence type="ECO:0000313" key="10">
    <source>
        <dbReference type="Proteomes" id="UP000298545"/>
    </source>
</evidence>
<keyword evidence="3" id="KW-0678">Repressor</keyword>
<dbReference type="RefSeq" id="WP_027674577.1">
    <property type="nucleotide sequence ID" value="NZ_CP039691.1"/>
</dbReference>
<comment type="similarity">
    <text evidence="1">Belongs to the CcdB toxin family.</text>
</comment>
<dbReference type="InterPro" id="IPR011067">
    <property type="entry name" value="Plasmid_toxin/cell-grow_inhib"/>
</dbReference>
<reference evidence="8 10" key="1">
    <citation type="submission" date="2019-04" db="EMBL/GenBank/DDBJ databases">
        <title>Complete genome sequence of Agrobacterium larrymoorei CFBP5473.</title>
        <authorList>
            <person name="Haryono M."/>
            <person name="Chou L."/>
            <person name="Lin Y.-C."/>
            <person name="Lai E.-M."/>
            <person name="Kuo C.-H."/>
        </authorList>
    </citation>
    <scope>NUCLEOTIDE SEQUENCE [LARGE SCALE GENOMIC DNA]</scope>
    <source>
        <strain evidence="8 10">CFBP5473</strain>
    </source>
</reference>
<dbReference type="GO" id="GO:0006276">
    <property type="term" value="P:plasmid maintenance"/>
    <property type="evidence" value="ECO:0007669"/>
    <property type="project" value="InterPro"/>
</dbReference>
<name>A0A4D7DL21_9HYPH</name>
<organism evidence="8 10">
    <name type="scientific">Agrobacterium larrymoorei</name>
    <dbReference type="NCBI Taxonomy" id="160699"/>
    <lineage>
        <taxon>Bacteria</taxon>
        <taxon>Pseudomonadati</taxon>
        <taxon>Pseudomonadota</taxon>
        <taxon>Alphaproteobacteria</taxon>
        <taxon>Hyphomicrobiales</taxon>
        <taxon>Rhizobiaceae</taxon>
        <taxon>Rhizobium/Agrobacterium group</taxon>
        <taxon>Agrobacterium</taxon>
    </lineage>
</organism>
<evidence type="ECO:0000313" key="9">
    <source>
        <dbReference type="EMBL" id="QYA08045.1"/>
    </source>
</evidence>